<dbReference type="SUPFAM" id="SSF50475">
    <property type="entry name" value="FMN-binding split barrel"/>
    <property type="match status" value="1"/>
</dbReference>
<dbReference type="AlphaFoldDB" id="A0A542DR79"/>
<evidence type="ECO:0000259" key="2">
    <source>
        <dbReference type="SMART" id="SM00903"/>
    </source>
</evidence>
<dbReference type="EMBL" id="VFML01000001">
    <property type="protein sequence ID" value="TQJ05587.1"/>
    <property type="molecule type" value="Genomic_DNA"/>
</dbReference>
<evidence type="ECO:0000313" key="4">
    <source>
        <dbReference type="Proteomes" id="UP000320876"/>
    </source>
</evidence>
<dbReference type="GO" id="GO:0010181">
    <property type="term" value="F:FMN binding"/>
    <property type="evidence" value="ECO:0007669"/>
    <property type="project" value="InterPro"/>
</dbReference>
<comment type="caution">
    <text evidence="3">The sequence shown here is derived from an EMBL/GenBank/DDBJ whole genome shotgun (WGS) entry which is preliminary data.</text>
</comment>
<dbReference type="Pfam" id="PF01613">
    <property type="entry name" value="Flavin_Reduct"/>
    <property type="match status" value="1"/>
</dbReference>
<dbReference type="RefSeq" id="WP_142001092.1">
    <property type="nucleotide sequence ID" value="NZ_VFML01000001.1"/>
</dbReference>
<reference evidence="3 4" key="1">
    <citation type="submission" date="2019-06" db="EMBL/GenBank/DDBJ databases">
        <title>Sequencing the genomes of 1000 actinobacteria strains.</title>
        <authorList>
            <person name="Klenk H.-P."/>
        </authorList>
    </citation>
    <scope>NUCLEOTIDE SEQUENCE [LARGE SCALE GENOMIC DNA]</scope>
    <source>
        <strain evidence="3 4">DSM 45679</strain>
    </source>
</reference>
<dbReference type="PANTHER" id="PTHR30466">
    <property type="entry name" value="FLAVIN REDUCTASE"/>
    <property type="match status" value="1"/>
</dbReference>
<dbReference type="InterPro" id="IPR050268">
    <property type="entry name" value="NADH-dep_flavin_reductase"/>
</dbReference>
<dbReference type="InterPro" id="IPR012349">
    <property type="entry name" value="Split_barrel_FMN-bd"/>
</dbReference>
<accession>A0A542DR79</accession>
<sequence length="178" mass="18948">MSVSVPRIELPQEGSSSLRSDYVAAMSRMTTSVTILATNGPAGRFGQTVSAVSSVCADPPVLLACLYQHTPVSDAVAVNGCFAVNVLGEDRRALADDFAGRTESRYQFGGEWRALRTGSPVLPDAPAVFDCEVSESTVVGTHVVVFGRVVAAVAPDDRDLPDLTYRARAYGPRHGKYQ</sequence>
<dbReference type="Gene3D" id="2.30.110.10">
    <property type="entry name" value="Electron Transport, Fmn-binding Protein, Chain A"/>
    <property type="match status" value="1"/>
</dbReference>
<evidence type="ECO:0000313" key="3">
    <source>
        <dbReference type="EMBL" id="TQJ05587.1"/>
    </source>
</evidence>
<keyword evidence="1" id="KW-0560">Oxidoreductase</keyword>
<gene>
    <name evidence="3" type="ORF">FB471_5424</name>
</gene>
<feature type="domain" description="Flavin reductase like" evidence="2">
    <location>
        <begin position="26"/>
        <end position="172"/>
    </location>
</feature>
<protein>
    <submittedName>
        <fullName evidence="3">Flavin reductase</fullName>
    </submittedName>
</protein>
<proteinExistence type="predicted"/>
<dbReference type="GO" id="GO:0006208">
    <property type="term" value="P:pyrimidine nucleobase catabolic process"/>
    <property type="evidence" value="ECO:0007669"/>
    <property type="project" value="TreeGrafter"/>
</dbReference>
<name>A0A542DR79_AMYCI</name>
<dbReference type="Proteomes" id="UP000320876">
    <property type="component" value="Unassembled WGS sequence"/>
</dbReference>
<evidence type="ECO:0000256" key="1">
    <source>
        <dbReference type="ARBA" id="ARBA00023002"/>
    </source>
</evidence>
<dbReference type="SMART" id="SM00903">
    <property type="entry name" value="Flavin_Reduct"/>
    <property type="match status" value="1"/>
</dbReference>
<dbReference type="OrthoDB" id="6401628at2"/>
<organism evidence="3 4">
    <name type="scientific">Amycolatopsis cihanbeyliensis</name>
    <dbReference type="NCBI Taxonomy" id="1128664"/>
    <lineage>
        <taxon>Bacteria</taxon>
        <taxon>Bacillati</taxon>
        <taxon>Actinomycetota</taxon>
        <taxon>Actinomycetes</taxon>
        <taxon>Pseudonocardiales</taxon>
        <taxon>Pseudonocardiaceae</taxon>
        <taxon>Amycolatopsis</taxon>
    </lineage>
</organism>
<keyword evidence="4" id="KW-1185">Reference proteome</keyword>
<dbReference type="InterPro" id="IPR002563">
    <property type="entry name" value="Flavin_Rdtase-like_dom"/>
</dbReference>
<dbReference type="PANTHER" id="PTHR30466:SF1">
    <property type="entry name" value="FMN REDUCTASE (NADH) RUTF"/>
    <property type="match status" value="1"/>
</dbReference>
<dbReference type="GO" id="GO:0042602">
    <property type="term" value="F:riboflavin reductase (NADPH) activity"/>
    <property type="evidence" value="ECO:0007669"/>
    <property type="project" value="TreeGrafter"/>
</dbReference>